<organism evidence="1 2">
    <name type="scientific">Shuttleworthella satelles DSM 14600</name>
    <dbReference type="NCBI Taxonomy" id="626523"/>
    <lineage>
        <taxon>Bacteria</taxon>
        <taxon>Bacillati</taxon>
        <taxon>Bacillota</taxon>
        <taxon>Clostridia</taxon>
        <taxon>Lachnospirales</taxon>
        <taxon>Lachnospiraceae</taxon>
        <taxon>Shuttleworthella</taxon>
    </lineage>
</organism>
<reference evidence="1" key="1">
    <citation type="submission" date="2009-04" db="EMBL/GenBank/DDBJ databases">
        <authorList>
            <person name="Weinstock G."/>
            <person name="Sodergren E."/>
            <person name="Clifton S."/>
            <person name="Fulton L."/>
            <person name="Fulton B."/>
            <person name="Courtney L."/>
            <person name="Fronick C."/>
            <person name="Harrison M."/>
            <person name="Strong C."/>
            <person name="Farmer C."/>
            <person name="Delahaunty K."/>
            <person name="Markovic C."/>
            <person name="Hall O."/>
            <person name="Minx P."/>
            <person name="Tomlinson C."/>
            <person name="Mitreva M."/>
            <person name="Nelson J."/>
            <person name="Hou S."/>
            <person name="Wollam A."/>
            <person name="Pepin K.H."/>
            <person name="Johnson M."/>
            <person name="Bhonagiri V."/>
            <person name="Nash W.E."/>
            <person name="Warren W."/>
            <person name="Chinwalla A."/>
            <person name="Mardis E.R."/>
            <person name="Wilson R.K."/>
        </authorList>
    </citation>
    <scope>NUCLEOTIDE SEQUENCE [LARGE SCALE GENOMIC DNA]</scope>
    <source>
        <strain evidence="1">DSM 14600</strain>
    </source>
</reference>
<keyword evidence="2" id="KW-1185">Reference proteome</keyword>
<proteinExistence type="predicted"/>
<dbReference type="EMBL" id="ACIP02000002">
    <property type="protein sequence ID" value="EEP28325.1"/>
    <property type="molecule type" value="Genomic_DNA"/>
</dbReference>
<dbReference type="STRING" id="626523.GCWU000342_01133"/>
<evidence type="ECO:0000313" key="2">
    <source>
        <dbReference type="Proteomes" id="UP000003494"/>
    </source>
</evidence>
<dbReference type="Proteomes" id="UP000003494">
    <property type="component" value="Unassembled WGS sequence"/>
</dbReference>
<evidence type="ECO:0000313" key="1">
    <source>
        <dbReference type="EMBL" id="EEP28325.1"/>
    </source>
</evidence>
<protein>
    <submittedName>
        <fullName evidence="1">Uncharacterized protein</fullName>
    </submittedName>
</protein>
<dbReference type="HOGENOM" id="CLU_3029949_0_0_9"/>
<accession>C4GB31</accession>
<dbReference type="AlphaFoldDB" id="C4GB31"/>
<name>C4GB31_9FIRM</name>
<sequence>MNISAESAIIIQRIISDRSLFGTGEEDFLPVAEVLFSALFLPADDFADALVRFFF</sequence>
<comment type="caution">
    <text evidence="1">The sequence shown here is derived from an EMBL/GenBank/DDBJ whole genome shotgun (WGS) entry which is preliminary data.</text>
</comment>
<gene>
    <name evidence="1" type="ORF">GCWU000342_01133</name>
</gene>